<feature type="transmembrane region" description="Helical" evidence="8">
    <location>
        <begin position="327"/>
        <end position="347"/>
    </location>
</feature>
<organism evidence="9 10">
    <name type="scientific">Candidatus Uhrbacteria bacterium CG_4_9_14_3_um_filter_36_7</name>
    <dbReference type="NCBI Taxonomy" id="1975033"/>
    <lineage>
        <taxon>Bacteria</taxon>
        <taxon>Candidatus Uhriibacteriota</taxon>
    </lineage>
</organism>
<keyword evidence="4" id="KW-0997">Cell inner membrane</keyword>
<sequence length="389" mass="43031">MYTLRTRFSHPNWLWFRALSAVIGSVIGVGVFGLPYAFAKSGFVLGTIELVIFGIFLVALPLMFSEVVIQTQKKHRLAGYVSEYMGTHWGHVSMLALTASSWGAMIAYIIVGGRFLFTLFHPFLGGEEIFYQIAMPVLALLLTLRGISFLSKIEVYLVGGLLFLFLFLTLSSLPYIKISHLVQIDTEHFFVPYGVILFAFSGLGIIPEIKAFLGEKQKHLLSHAILVGYGLIFLLYFAFTFAVVGLTGPQTTEIAFDGVIQVLGPFVGVIGSLLGTLTILSIFSLMAMQLQDSLSIDYKVPRSIAWLGSILIPLALFLFGVRTFIDLIGFVGSVFGGIIAILVILTYQKMRHSGVCRRHHCLNVPKIITIIIAILFLIGMSFEIYQVLL</sequence>
<comment type="caution">
    <text evidence="9">The sequence shown here is derived from an EMBL/GenBank/DDBJ whole genome shotgun (WGS) entry which is preliminary data.</text>
</comment>
<evidence type="ECO:0000256" key="5">
    <source>
        <dbReference type="ARBA" id="ARBA00022692"/>
    </source>
</evidence>
<evidence type="ECO:0000256" key="4">
    <source>
        <dbReference type="ARBA" id="ARBA00022519"/>
    </source>
</evidence>
<evidence type="ECO:0000313" key="10">
    <source>
        <dbReference type="Proteomes" id="UP000229749"/>
    </source>
</evidence>
<evidence type="ECO:0000256" key="6">
    <source>
        <dbReference type="ARBA" id="ARBA00022989"/>
    </source>
</evidence>
<dbReference type="Gene3D" id="1.20.1740.10">
    <property type="entry name" value="Amino acid/polyamine transporter I"/>
    <property type="match status" value="1"/>
</dbReference>
<accession>A0A2M7XGE1</accession>
<dbReference type="Proteomes" id="UP000229749">
    <property type="component" value="Unassembled WGS sequence"/>
</dbReference>
<evidence type="ECO:0000256" key="1">
    <source>
        <dbReference type="ARBA" id="ARBA00004429"/>
    </source>
</evidence>
<dbReference type="EMBL" id="PFWS01000052">
    <property type="protein sequence ID" value="PJA46960.1"/>
    <property type="molecule type" value="Genomic_DNA"/>
</dbReference>
<comment type="subcellular location">
    <subcellularLocation>
        <location evidence="1">Cell inner membrane</location>
        <topology evidence="1">Multi-pass membrane protein</topology>
    </subcellularLocation>
</comment>
<keyword evidence="2" id="KW-0813">Transport</keyword>
<dbReference type="GO" id="GO:0003333">
    <property type="term" value="P:amino acid transmembrane transport"/>
    <property type="evidence" value="ECO:0007669"/>
    <property type="project" value="InterPro"/>
</dbReference>
<feature type="transmembrane region" description="Helical" evidence="8">
    <location>
        <begin position="226"/>
        <end position="247"/>
    </location>
</feature>
<feature type="transmembrane region" description="Helical" evidence="8">
    <location>
        <begin position="259"/>
        <end position="283"/>
    </location>
</feature>
<dbReference type="PANTHER" id="PTHR32195">
    <property type="entry name" value="OS07G0662800 PROTEIN"/>
    <property type="match status" value="1"/>
</dbReference>
<dbReference type="AlphaFoldDB" id="A0A2M7XGE1"/>
<keyword evidence="3" id="KW-1003">Cell membrane</keyword>
<evidence type="ECO:0000256" key="3">
    <source>
        <dbReference type="ARBA" id="ARBA00022475"/>
    </source>
</evidence>
<name>A0A2M7XGE1_9BACT</name>
<feature type="transmembrane region" description="Helical" evidence="8">
    <location>
        <begin position="188"/>
        <end position="206"/>
    </location>
</feature>
<dbReference type="PANTHER" id="PTHR32195:SF26">
    <property type="entry name" value="TRYPTOPHAN OR TYROSINE TRANSPORTER PROTEIN"/>
    <property type="match status" value="1"/>
</dbReference>
<dbReference type="Pfam" id="PF03222">
    <property type="entry name" value="Trp_Tyr_perm"/>
    <property type="match status" value="1"/>
</dbReference>
<feature type="transmembrane region" description="Helical" evidence="8">
    <location>
        <begin position="89"/>
        <end position="117"/>
    </location>
</feature>
<evidence type="ECO:0000256" key="8">
    <source>
        <dbReference type="SAM" id="Phobius"/>
    </source>
</evidence>
<dbReference type="GO" id="GO:0005886">
    <property type="term" value="C:plasma membrane"/>
    <property type="evidence" value="ECO:0007669"/>
    <property type="project" value="UniProtKB-SubCell"/>
</dbReference>
<dbReference type="InterPro" id="IPR018227">
    <property type="entry name" value="Amino_acid_transport_2"/>
</dbReference>
<feature type="transmembrane region" description="Helical" evidence="8">
    <location>
        <begin position="367"/>
        <end position="388"/>
    </location>
</feature>
<feature type="transmembrane region" description="Helical" evidence="8">
    <location>
        <begin position="304"/>
        <end position="321"/>
    </location>
</feature>
<reference evidence="10" key="1">
    <citation type="submission" date="2017-09" db="EMBL/GenBank/DDBJ databases">
        <title>Depth-based differentiation of microbial function through sediment-hosted aquifers and enrichment of novel symbionts in the deep terrestrial subsurface.</title>
        <authorList>
            <person name="Probst A.J."/>
            <person name="Ladd B."/>
            <person name="Jarett J.K."/>
            <person name="Geller-Mcgrath D.E."/>
            <person name="Sieber C.M.K."/>
            <person name="Emerson J.B."/>
            <person name="Anantharaman K."/>
            <person name="Thomas B.C."/>
            <person name="Malmstrom R."/>
            <person name="Stieglmeier M."/>
            <person name="Klingl A."/>
            <person name="Woyke T."/>
            <person name="Ryan C.M."/>
            <person name="Banfield J.F."/>
        </authorList>
    </citation>
    <scope>NUCLEOTIDE SEQUENCE [LARGE SCALE GENOMIC DNA]</scope>
</reference>
<evidence type="ECO:0008006" key="11">
    <source>
        <dbReference type="Google" id="ProtNLM"/>
    </source>
</evidence>
<feature type="transmembrane region" description="Helical" evidence="8">
    <location>
        <begin position="12"/>
        <end position="38"/>
    </location>
</feature>
<feature type="transmembrane region" description="Helical" evidence="8">
    <location>
        <begin position="50"/>
        <end position="69"/>
    </location>
</feature>
<evidence type="ECO:0000313" key="9">
    <source>
        <dbReference type="EMBL" id="PJA46960.1"/>
    </source>
</evidence>
<evidence type="ECO:0000256" key="2">
    <source>
        <dbReference type="ARBA" id="ARBA00022448"/>
    </source>
</evidence>
<keyword evidence="7 8" id="KW-0472">Membrane</keyword>
<feature type="transmembrane region" description="Helical" evidence="8">
    <location>
        <begin position="155"/>
        <end position="176"/>
    </location>
</feature>
<protein>
    <recommendedName>
        <fullName evidence="11">Amino acid transporter transmembrane domain-containing protein</fullName>
    </recommendedName>
</protein>
<keyword evidence="5 8" id="KW-0812">Transmembrane</keyword>
<gene>
    <name evidence="9" type="ORF">CO172_03335</name>
</gene>
<evidence type="ECO:0000256" key="7">
    <source>
        <dbReference type="ARBA" id="ARBA00023136"/>
    </source>
</evidence>
<keyword evidence="6 8" id="KW-1133">Transmembrane helix</keyword>
<proteinExistence type="predicted"/>
<feature type="transmembrane region" description="Helical" evidence="8">
    <location>
        <begin position="129"/>
        <end position="148"/>
    </location>
</feature>